<dbReference type="EMBL" id="CP089982">
    <property type="protein sequence ID" value="WXA91441.1"/>
    <property type="molecule type" value="Genomic_DNA"/>
</dbReference>
<dbReference type="RefSeq" id="WP_394842061.1">
    <property type="nucleotide sequence ID" value="NZ_CP089982.1"/>
</dbReference>
<evidence type="ECO:0000313" key="1">
    <source>
        <dbReference type="EMBL" id="WXA91441.1"/>
    </source>
</evidence>
<evidence type="ECO:0000313" key="2">
    <source>
        <dbReference type="Proteomes" id="UP001379533"/>
    </source>
</evidence>
<name>A0ABZ2JY98_9BACT</name>
<reference evidence="1 2" key="1">
    <citation type="submission" date="2021-12" db="EMBL/GenBank/DDBJ databases">
        <title>Discovery of the Pendulisporaceae a myxobacterial family with distinct sporulation behavior and unique specialized metabolism.</title>
        <authorList>
            <person name="Garcia R."/>
            <person name="Popoff A."/>
            <person name="Bader C.D."/>
            <person name="Loehr J."/>
            <person name="Walesch S."/>
            <person name="Walt C."/>
            <person name="Boldt J."/>
            <person name="Bunk B."/>
            <person name="Haeckl F.J.F.P.J."/>
            <person name="Gunesch A.P."/>
            <person name="Birkelbach J."/>
            <person name="Nuebel U."/>
            <person name="Pietschmann T."/>
            <person name="Bach T."/>
            <person name="Mueller R."/>
        </authorList>
    </citation>
    <scope>NUCLEOTIDE SEQUENCE [LARGE SCALE GENOMIC DNA]</scope>
    <source>
        <strain evidence="1 2">MSr12523</strain>
    </source>
</reference>
<evidence type="ECO:0008006" key="3">
    <source>
        <dbReference type="Google" id="ProtNLM"/>
    </source>
</evidence>
<sequence length="385" mass="39160">MYRRIVPLAIALPFVILVAAGGCQGIVSDTVPSFHCDSQFDAGVCPAGQYCLGSTCVPNGTLPFDAAVVRCGEQTCAPGQVCAPKTNQCIDGATACTTGSCPGSEVCDFGTRQCVKPAATPIGQGCKADAACEPGTFCGYSPVLTTDVVKADGLCTKPCCTSSDCPADFVCYGAGTGGNYCVSKGALQRPALGTRGGGESCTVQADCRSGVCDSTNKCADTCCDPSQCTNGTVCRAMAVQGVGTATKYVLGCGAPEGQTKPGDACGGLLAIKCAQGACEDGADRCRTACHRSSDACYCDNTKAGGHTDLITVCTNSVTTRGTRQLGEACDTADQCSGNRCLQDSPESTKYCSDACSTDSDCASAGLVCRPRDAGQGRYLLRCVRS</sequence>
<dbReference type="Proteomes" id="UP001379533">
    <property type="component" value="Chromosome"/>
</dbReference>
<keyword evidence="2" id="KW-1185">Reference proteome</keyword>
<gene>
    <name evidence="1" type="ORF">LZC95_33910</name>
</gene>
<dbReference type="PROSITE" id="PS51257">
    <property type="entry name" value="PROKAR_LIPOPROTEIN"/>
    <property type="match status" value="1"/>
</dbReference>
<accession>A0ABZ2JY98</accession>
<organism evidence="1 2">
    <name type="scientific">Pendulispora brunnea</name>
    <dbReference type="NCBI Taxonomy" id="2905690"/>
    <lineage>
        <taxon>Bacteria</taxon>
        <taxon>Pseudomonadati</taxon>
        <taxon>Myxococcota</taxon>
        <taxon>Myxococcia</taxon>
        <taxon>Myxococcales</taxon>
        <taxon>Sorangiineae</taxon>
        <taxon>Pendulisporaceae</taxon>
        <taxon>Pendulispora</taxon>
    </lineage>
</organism>
<protein>
    <recommendedName>
        <fullName evidence="3">Dickkopf N-terminal cysteine-rich domain-containing protein</fullName>
    </recommendedName>
</protein>
<proteinExistence type="predicted"/>